<proteinExistence type="predicted"/>
<evidence type="ECO:0000313" key="2">
    <source>
        <dbReference type="Proteomes" id="UP000314294"/>
    </source>
</evidence>
<name>A0A4Z2IZQ7_9TELE</name>
<keyword evidence="2" id="KW-1185">Reference proteome</keyword>
<dbReference type="Proteomes" id="UP000314294">
    <property type="component" value="Unassembled WGS sequence"/>
</dbReference>
<reference evidence="1 2" key="1">
    <citation type="submission" date="2019-03" db="EMBL/GenBank/DDBJ databases">
        <title>First draft genome of Liparis tanakae, snailfish: a comprehensive survey of snailfish specific genes.</title>
        <authorList>
            <person name="Kim W."/>
            <person name="Song I."/>
            <person name="Jeong J.-H."/>
            <person name="Kim D."/>
            <person name="Kim S."/>
            <person name="Ryu S."/>
            <person name="Song J.Y."/>
            <person name="Lee S.K."/>
        </authorList>
    </citation>
    <scope>NUCLEOTIDE SEQUENCE [LARGE SCALE GENOMIC DNA]</scope>
    <source>
        <tissue evidence="1">Muscle</tissue>
    </source>
</reference>
<sequence>MKDPSSSSEVWENRAPSVSVLNQAKLMGGVPLATEQARVTSCPSETSPAPGSTLNTGCATLTYVVAAAAAPVSSTPSLKMEKRRLSLLILSGT</sequence>
<protein>
    <submittedName>
        <fullName evidence="1">Uncharacterized protein</fullName>
    </submittedName>
</protein>
<dbReference type="AlphaFoldDB" id="A0A4Z2IZQ7"/>
<organism evidence="1 2">
    <name type="scientific">Liparis tanakae</name>
    <name type="common">Tanaka's snailfish</name>
    <dbReference type="NCBI Taxonomy" id="230148"/>
    <lineage>
        <taxon>Eukaryota</taxon>
        <taxon>Metazoa</taxon>
        <taxon>Chordata</taxon>
        <taxon>Craniata</taxon>
        <taxon>Vertebrata</taxon>
        <taxon>Euteleostomi</taxon>
        <taxon>Actinopterygii</taxon>
        <taxon>Neopterygii</taxon>
        <taxon>Teleostei</taxon>
        <taxon>Neoteleostei</taxon>
        <taxon>Acanthomorphata</taxon>
        <taxon>Eupercaria</taxon>
        <taxon>Perciformes</taxon>
        <taxon>Cottioidei</taxon>
        <taxon>Cottales</taxon>
        <taxon>Liparidae</taxon>
        <taxon>Liparis</taxon>
    </lineage>
</organism>
<gene>
    <name evidence="1" type="ORF">EYF80_006357</name>
</gene>
<comment type="caution">
    <text evidence="1">The sequence shown here is derived from an EMBL/GenBank/DDBJ whole genome shotgun (WGS) entry which is preliminary data.</text>
</comment>
<evidence type="ECO:0000313" key="1">
    <source>
        <dbReference type="EMBL" id="TNN83376.1"/>
    </source>
</evidence>
<accession>A0A4Z2IZQ7</accession>
<dbReference type="EMBL" id="SRLO01000033">
    <property type="protein sequence ID" value="TNN83376.1"/>
    <property type="molecule type" value="Genomic_DNA"/>
</dbReference>